<dbReference type="GO" id="GO:0022850">
    <property type="term" value="F:serotonin-gated monoatomic cation channel activity"/>
    <property type="evidence" value="ECO:0000318"/>
    <property type="project" value="GO_Central"/>
</dbReference>
<comment type="function">
    <text evidence="19">Forms serotonin (5-hydroxytryptamine/5-HT3)-activated cation-selective channel complexes, which when activated cause fast, depolarizing responses in neurons.</text>
</comment>
<dbReference type="SUPFAM" id="SSF63712">
    <property type="entry name" value="Nicotinic receptor ligand binding domain-like"/>
    <property type="match status" value="1"/>
</dbReference>
<dbReference type="PANTHER" id="PTHR18945">
    <property type="entry name" value="NEUROTRANSMITTER GATED ION CHANNEL"/>
    <property type="match status" value="1"/>
</dbReference>
<keyword evidence="12" id="KW-0628">Postsynaptic cell membrane</keyword>
<dbReference type="PROSITE" id="PS00236">
    <property type="entry name" value="NEUROTR_ION_CHANNEL"/>
    <property type="match status" value="1"/>
</dbReference>
<dbReference type="Pfam" id="PF02932">
    <property type="entry name" value="Neur_chan_memb"/>
    <property type="match status" value="1"/>
</dbReference>
<keyword evidence="3 20" id="KW-0812">Transmembrane</keyword>
<evidence type="ECO:0000256" key="2">
    <source>
        <dbReference type="ARBA" id="ARBA00022475"/>
    </source>
</evidence>
<sequence>MMVQALIFLFVLTGGSTSNSDLHDPEDDHASIQLDLWFSSRQKNGGTNPDLHDPDLHDSNWTSVFIPGSFLQETDEALGVSQRIYDTIRKSEVEESSFECSWQAILKKLDLRENNDKYTVGRPVKDHRRWTWVYIEMKIFAIIDVREADQMFVSYIWVSMRWDNEHIWWDPDEFCGQKHILVPVKYLWMPDLTIVEMTERDKTAPNPHVDIHHHGWVEYRDGQVVTSTCTMHVYKFPFDIQDCRISFKSITHSEEELKLFYNTSDYFWAQWDTTDTMQTQSEWLVHYLSIHNKSVNHFGFEQTVIVYTITMKRRSELYVANFLLPIFFFLCLDFASFLMSDTGGEKVGFKVTVLLAVTVMQLILVDILPPSSNTIPLIEIYCIGAFTLMMLSLMETILVMYFKDKDRTLIDKIEVNQKLIENTDDKLNPLLCCCTGEIIYCSISNSHKLLFEKQTLV</sequence>
<dbReference type="GO" id="GO:0042391">
    <property type="term" value="P:regulation of membrane potential"/>
    <property type="evidence" value="ECO:0000318"/>
    <property type="project" value="GO_Central"/>
</dbReference>
<evidence type="ECO:0000256" key="6">
    <source>
        <dbReference type="ARBA" id="ARBA00023018"/>
    </source>
</evidence>
<dbReference type="Bgee" id="ENSORLG00000022672">
    <property type="expression patterns" value="Expressed in bone element"/>
</dbReference>
<keyword evidence="5 20" id="KW-1133">Transmembrane helix</keyword>
<protein>
    <submittedName>
        <fullName evidence="23">Uncharacterized protein</fullName>
    </submittedName>
</protein>
<feature type="domain" description="Neurotransmitter-gated ion-channel ligand-binding" evidence="21">
    <location>
        <begin position="121"/>
        <end position="314"/>
    </location>
</feature>
<dbReference type="GO" id="GO:0034220">
    <property type="term" value="P:monoatomic ion transmembrane transport"/>
    <property type="evidence" value="ECO:0000318"/>
    <property type="project" value="GO_Central"/>
</dbReference>
<feature type="domain" description="Neurotransmitter-gated ion-channel transmembrane" evidence="22">
    <location>
        <begin position="328"/>
        <end position="407"/>
    </location>
</feature>
<keyword evidence="9" id="KW-1015">Disulfide bond</keyword>
<evidence type="ECO:0000256" key="18">
    <source>
        <dbReference type="ARBA" id="ARBA00036634"/>
    </source>
</evidence>
<dbReference type="InterPro" id="IPR006029">
    <property type="entry name" value="Neurotrans-gated_channel_TM"/>
</dbReference>
<dbReference type="GO" id="GO:0005886">
    <property type="term" value="C:plasma membrane"/>
    <property type="evidence" value="ECO:0000318"/>
    <property type="project" value="GO_Central"/>
</dbReference>
<evidence type="ECO:0000256" key="20">
    <source>
        <dbReference type="RuleBase" id="RU000687"/>
    </source>
</evidence>
<name>A0A3B3H6I2_ORYLA</name>
<dbReference type="GO" id="GO:1904315">
    <property type="term" value="F:transmitter-gated monoatomic ion channel activity involved in regulation of postsynaptic membrane potential"/>
    <property type="evidence" value="ECO:0000318"/>
    <property type="project" value="GO_Central"/>
</dbReference>
<comment type="caution">
    <text evidence="20">Lacks conserved residue(s) required for the propagation of feature annotation.</text>
</comment>
<dbReference type="Pfam" id="PF02931">
    <property type="entry name" value="Neur_chan_LBD"/>
    <property type="match status" value="1"/>
</dbReference>
<dbReference type="InterPro" id="IPR006201">
    <property type="entry name" value="Neur_channel"/>
</dbReference>
<evidence type="ECO:0000259" key="21">
    <source>
        <dbReference type="Pfam" id="PF02931"/>
    </source>
</evidence>
<comment type="catalytic activity">
    <reaction evidence="18">
        <text>Ca(2+)(in) = Ca(2+)(out)</text>
        <dbReference type="Rhea" id="RHEA:29671"/>
        <dbReference type="ChEBI" id="CHEBI:29108"/>
    </reaction>
</comment>
<dbReference type="InterPro" id="IPR038050">
    <property type="entry name" value="Neuro_actylchol_rec"/>
</dbReference>
<dbReference type="FunFam" id="2.70.170.10:FF:000017">
    <property type="entry name" value="5-hydroxytryptamine receptor 3A"/>
    <property type="match status" value="1"/>
</dbReference>
<dbReference type="InterPro" id="IPR036719">
    <property type="entry name" value="Neuro-gated_channel_TM_sf"/>
</dbReference>
<dbReference type="InterPro" id="IPR006202">
    <property type="entry name" value="Neur_chan_lig-bd"/>
</dbReference>
<dbReference type="InParanoid" id="A0A3B3H6I2"/>
<dbReference type="GO" id="GO:0045202">
    <property type="term" value="C:synapse"/>
    <property type="evidence" value="ECO:0000318"/>
    <property type="project" value="GO_Central"/>
</dbReference>
<keyword evidence="6" id="KW-0770">Synapse</keyword>
<reference evidence="23 24" key="1">
    <citation type="journal article" date="2007" name="Nature">
        <title>The medaka draft genome and insights into vertebrate genome evolution.</title>
        <authorList>
            <person name="Kasahara M."/>
            <person name="Naruse K."/>
            <person name="Sasaki S."/>
            <person name="Nakatani Y."/>
            <person name="Qu W."/>
            <person name="Ahsan B."/>
            <person name="Yamada T."/>
            <person name="Nagayasu Y."/>
            <person name="Doi K."/>
            <person name="Kasai Y."/>
            <person name="Jindo T."/>
            <person name="Kobayashi D."/>
            <person name="Shimada A."/>
            <person name="Toyoda A."/>
            <person name="Kuroki Y."/>
            <person name="Fujiyama A."/>
            <person name="Sasaki T."/>
            <person name="Shimizu A."/>
            <person name="Asakawa S."/>
            <person name="Shimizu N."/>
            <person name="Hashimoto S."/>
            <person name="Yang J."/>
            <person name="Lee Y."/>
            <person name="Matsushima K."/>
            <person name="Sugano S."/>
            <person name="Sakaizumi M."/>
            <person name="Narita T."/>
            <person name="Ohishi K."/>
            <person name="Haga S."/>
            <person name="Ohta F."/>
            <person name="Nomoto H."/>
            <person name="Nogata K."/>
            <person name="Morishita T."/>
            <person name="Endo T."/>
            <person name="Shin-I T."/>
            <person name="Takeda H."/>
            <person name="Morishita S."/>
            <person name="Kohara Y."/>
        </authorList>
    </citation>
    <scope>NUCLEOTIDE SEQUENCE [LARGE SCALE GENOMIC DNA]</scope>
    <source>
        <strain evidence="23 24">Hd-rR</strain>
    </source>
</reference>
<feature type="chain" id="PRO_5022248470" evidence="20">
    <location>
        <begin position="18"/>
        <end position="457"/>
    </location>
</feature>
<comment type="subcellular location">
    <subcellularLocation>
        <location evidence="15">Postsynaptic cell membrane</location>
        <topology evidence="15">Multi-pass membrane protein</topology>
    </subcellularLocation>
</comment>
<keyword evidence="13" id="KW-1071">Ligand-gated ion channel</keyword>
<dbReference type="AlphaFoldDB" id="A0A3B3H6I2"/>
<keyword evidence="8 20" id="KW-0472">Membrane</keyword>
<reference evidence="23" key="3">
    <citation type="submission" date="2025-09" db="UniProtKB">
        <authorList>
            <consortium name="Ensembl"/>
        </authorList>
    </citation>
    <scope>IDENTIFICATION</scope>
    <source>
        <strain evidence="23">Hd-rR</strain>
    </source>
</reference>
<dbReference type="Gene3D" id="1.20.58.390">
    <property type="entry name" value="Neurotransmitter-gated ion-channel transmembrane domain"/>
    <property type="match status" value="1"/>
</dbReference>
<evidence type="ECO:0000256" key="4">
    <source>
        <dbReference type="ARBA" id="ARBA00022729"/>
    </source>
</evidence>
<evidence type="ECO:0000256" key="3">
    <source>
        <dbReference type="ARBA" id="ARBA00022692"/>
    </source>
</evidence>
<keyword evidence="4 20" id="KW-0732">Signal</keyword>
<feature type="transmembrane region" description="Helical" evidence="20">
    <location>
        <begin position="377"/>
        <end position="402"/>
    </location>
</feature>
<keyword evidence="14 20" id="KW-0407">Ion channel</keyword>
<evidence type="ECO:0000256" key="1">
    <source>
        <dbReference type="ARBA" id="ARBA00022448"/>
    </source>
</evidence>
<dbReference type="GO" id="GO:0005231">
    <property type="term" value="F:excitatory extracellular ligand-gated monoatomic ion channel activity"/>
    <property type="evidence" value="ECO:0000318"/>
    <property type="project" value="GO_Central"/>
</dbReference>
<evidence type="ECO:0000256" key="13">
    <source>
        <dbReference type="ARBA" id="ARBA00023286"/>
    </source>
</evidence>
<evidence type="ECO:0000256" key="7">
    <source>
        <dbReference type="ARBA" id="ARBA00023065"/>
    </source>
</evidence>
<dbReference type="PRINTS" id="PR00252">
    <property type="entry name" value="NRIONCHANNEL"/>
</dbReference>
<evidence type="ECO:0000256" key="17">
    <source>
        <dbReference type="ARBA" id="ARBA00036239"/>
    </source>
</evidence>
<accession>A0A3B3H6I2</accession>
<dbReference type="InterPro" id="IPR018000">
    <property type="entry name" value="Neurotransmitter_ion_chnl_CS"/>
</dbReference>
<evidence type="ECO:0000256" key="16">
    <source>
        <dbReference type="ARBA" id="ARBA00034430"/>
    </source>
</evidence>
<evidence type="ECO:0000256" key="15">
    <source>
        <dbReference type="ARBA" id="ARBA00034104"/>
    </source>
</evidence>
<comment type="catalytic activity">
    <reaction evidence="17">
        <text>Na(+)(in) = Na(+)(out)</text>
        <dbReference type="Rhea" id="RHEA:34963"/>
        <dbReference type="ChEBI" id="CHEBI:29101"/>
    </reaction>
</comment>
<dbReference type="GO" id="GO:0043005">
    <property type="term" value="C:neuron projection"/>
    <property type="evidence" value="ECO:0000318"/>
    <property type="project" value="GO_Central"/>
</dbReference>
<keyword evidence="1 20" id="KW-0813">Transport</keyword>
<keyword evidence="11" id="KW-0325">Glycoprotein</keyword>
<evidence type="ECO:0000313" key="24">
    <source>
        <dbReference type="Proteomes" id="UP000001038"/>
    </source>
</evidence>
<reference evidence="23" key="2">
    <citation type="submission" date="2025-08" db="UniProtKB">
        <authorList>
            <consortium name="Ensembl"/>
        </authorList>
    </citation>
    <scope>IDENTIFICATION</scope>
    <source>
        <strain evidence="23">Hd-rR</strain>
    </source>
</reference>
<keyword evidence="7 20" id="KW-0406">Ion transport</keyword>
<evidence type="ECO:0000313" key="23">
    <source>
        <dbReference type="Ensembl" id="ENSORLP00000027456.1"/>
    </source>
</evidence>
<comment type="catalytic activity">
    <reaction evidence="16">
        <text>K(+)(in) = K(+)(out)</text>
        <dbReference type="Rhea" id="RHEA:29463"/>
        <dbReference type="ChEBI" id="CHEBI:29103"/>
    </reaction>
</comment>
<dbReference type="GO" id="GO:0007268">
    <property type="term" value="P:chemical synaptic transmission"/>
    <property type="evidence" value="ECO:0000318"/>
    <property type="project" value="GO_Central"/>
</dbReference>
<dbReference type="Ensembl" id="ENSORLT00000031657.1">
    <property type="protein sequence ID" value="ENSORLP00000027456.1"/>
    <property type="gene ID" value="ENSORLG00000022672.1"/>
</dbReference>
<dbReference type="GeneTree" id="ENSGT00940000163471"/>
<dbReference type="GO" id="GO:0045211">
    <property type="term" value="C:postsynaptic membrane"/>
    <property type="evidence" value="ECO:0007669"/>
    <property type="project" value="UniProtKB-SubCell"/>
</dbReference>
<keyword evidence="24" id="KW-1185">Reference proteome</keyword>
<proteinExistence type="inferred from homology"/>
<evidence type="ECO:0000256" key="5">
    <source>
        <dbReference type="ARBA" id="ARBA00022989"/>
    </source>
</evidence>
<evidence type="ECO:0000256" key="11">
    <source>
        <dbReference type="ARBA" id="ARBA00023180"/>
    </source>
</evidence>
<dbReference type="InterPro" id="IPR036734">
    <property type="entry name" value="Neur_chan_lig-bd_sf"/>
</dbReference>
<evidence type="ECO:0000256" key="12">
    <source>
        <dbReference type="ARBA" id="ARBA00023257"/>
    </source>
</evidence>
<dbReference type="InterPro" id="IPR049944">
    <property type="entry name" value="LGIC_TM_5-HT3"/>
</dbReference>
<evidence type="ECO:0000256" key="9">
    <source>
        <dbReference type="ARBA" id="ARBA00023157"/>
    </source>
</evidence>
<organism evidence="23 24">
    <name type="scientific">Oryzias latipes</name>
    <name type="common">Japanese rice fish</name>
    <name type="synonym">Japanese killifish</name>
    <dbReference type="NCBI Taxonomy" id="8090"/>
    <lineage>
        <taxon>Eukaryota</taxon>
        <taxon>Metazoa</taxon>
        <taxon>Chordata</taxon>
        <taxon>Craniata</taxon>
        <taxon>Vertebrata</taxon>
        <taxon>Euteleostomi</taxon>
        <taxon>Actinopterygii</taxon>
        <taxon>Neopterygii</taxon>
        <taxon>Teleostei</taxon>
        <taxon>Neoteleostei</taxon>
        <taxon>Acanthomorphata</taxon>
        <taxon>Ovalentaria</taxon>
        <taxon>Atherinomorphae</taxon>
        <taxon>Beloniformes</taxon>
        <taxon>Adrianichthyidae</taxon>
        <taxon>Oryziinae</taxon>
        <taxon>Oryzias</taxon>
    </lineage>
</organism>
<evidence type="ECO:0000259" key="22">
    <source>
        <dbReference type="Pfam" id="PF02932"/>
    </source>
</evidence>
<dbReference type="Proteomes" id="UP000001038">
    <property type="component" value="Chromosome 19"/>
</dbReference>
<comment type="similarity">
    <text evidence="20">Belongs to the ligand-gated ion channel (TC 1.A.9) family.</text>
</comment>
<dbReference type="GO" id="GO:1902495">
    <property type="term" value="C:transmembrane transporter complex"/>
    <property type="evidence" value="ECO:0000318"/>
    <property type="project" value="GO_Central"/>
</dbReference>
<feature type="transmembrane region" description="Helical" evidence="20">
    <location>
        <begin position="317"/>
        <end position="335"/>
    </location>
</feature>
<keyword evidence="10" id="KW-0675">Receptor</keyword>
<feature type="signal peptide" evidence="20">
    <location>
        <begin position="1"/>
        <end position="17"/>
    </location>
</feature>
<evidence type="ECO:0000256" key="19">
    <source>
        <dbReference type="ARBA" id="ARBA00037540"/>
    </source>
</evidence>
<dbReference type="Gene3D" id="2.70.170.10">
    <property type="entry name" value="Neurotransmitter-gated ion-channel ligand-binding domain"/>
    <property type="match status" value="1"/>
</dbReference>
<feature type="transmembrane region" description="Helical" evidence="20">
    <location>
        <begin position="347"/>
        <end position="365"/>
    </location>
</feature>
<evidence type="ECO:0000256" key="8">
    <source>
        <dbReference type="ARBA" id="ARBA00023136"/>
    </source>
</evidence>
<evidence type="ECO:0000256" key="14">
    <source>
        <dbReference type="ARBA" id="ARBA00023303"/>
    </source>
</evidence>
<dbReference type="SUPFAM" id="SSF90112">
    <property type="entry name" value="Neurotransmitter-gated ion-channel transmembrane pore"/>
    <property type="match status" value="1"/>
</dbReference>
<evidence type="ECO:0000256" key="10">
    <source>
        <dbReference type="ARBA" id="ARBA00023170"/>
    </source>
</evidence>
<keyword evidence="2" id="KW-1003">Cell membrane</keyword>
<dbReference type="CDD" id="cd19063">
    <property type="entry name" value="LGIC_TM_5-HT3"/>
    <property type="match status" value="1"/>
</dbReference>